<dbReference type="Gene3D" id="3.40.630.30">
    <property type="match status" value="1"/>
</dbReference>
<dbReference type="EMBL" id="JBHLTF010000031">
    <property type="protein sequence ID" value="MFC0718138.1"/>
    <property type="molecule type" value="Genomic_DNA"/>
</dbReference>
<name>A0ABV6SXF9_9GAMM</name>
<accession>A0ABV6SXF9</accession>
<dbReference type="InterPro" id="IPR038740">
    <property type="entry name" value="BioF2-like_GNAT_dom"/>
</dbReference>
<comment type="caution">
    <text evidence="2">The sequence shown here is derived from an EMBL/GenBank/DDBJ whole genome shotgun (WGS) entry which is preliminary data.</text>
</comment>
<sequence>MALGRPAADPQPLSGELLPLEQCPWLAAEWMALERRADCSPFSSWHWVSTWLEQLPPTVRPLVFRAHGSGGVEALGLLVDARERGGGRVFGRRSLHLQETGDAALDEITIEYAGLLAPDDRLESAYRALFAALGRLPRDWRRLRLSTSAHGDAIAAALPAGMQAASVRARPCYRVDLGAVREAPGGYLEVLGRKSRGALRQTLRAYGALGELRAETTRDPVQALAWFDAFEALHTAYWQSRGVGGCFASDFFGRFHRALLARTAAEGFARMTRVTAGDTLVGYLYNLGWQGRLYYYNAGMNYGRLPRHDRPGIASLYAAVMQAAAEGDQTFDFLAGDQEYKRRLSTGESMLHSIDVRRDDMRAAVERIGSGIIRRAAPGVPLADALAAVPAPSEE</sequence>
<evidence type="ECO:0000313" key="2">
    <source>
        <dbReference type="EMBL" id="MFC0718138.1"/>
    </source>
</evidence>
<dbReference type="Pfam" id="PF13480">
    <property type="entry name" value="Acetyltransf_6"/>
    <property type="match status" value="1"/>
</dbReference>
<dbReference type="SUPFAM" id="SSF55729">
    <property type="entry name" value="Acyl-CoA N-acyltransferases (Nat)"/>
    <property type="match status" value="1"/>
</dbReference>
<organism evidence="2 3">
    <name type="scientific">Luteimonas padinae</name>
    <dbReference type="NCBI Taxonomy" id="1714359"/>
    <lineage>
        <taxon>Bacteria</taxon>
        <taxon>Pseudomonadati</taxon>
        <taxon>Pseudomonadota</taxon>
        <taxon>Gammaproteobacteria</taxon>
        <taxon>Lysobacterales</taxon>
        <taxon>Lysobacteraceae</taxon>
        <taxon>Luteimonas</taxon>
    </lineage>
</organism>
<proteinExistence type="predicted"/>
<evidence type="ECO:0000313" key="3">
    <source>
        <dbReference type="Proteomes" id="UP001589898"/>
    </source>
</evidence>
<feature type="domain" description="BioF2-like acetyltransferase" evidence="1">
    <location>
        <begin position="193"/>
        <end position="342"/>
    </location>
</feature>
<keyword evidence="3" id="KW-1185">Reference proteome</keyword>
<dbReference type="Proteomes" id="UP001589898">
    <property type="component" value="Unassembled WGS sequence"/>
</dbReference>
<protein>
    <submittedName>
        <fullName evidence="2">GNAT family N-acetyltransferase</fullName>
    </submittedName>
</protein>
<evidence type="ECO:0000259" key="1">
    <source>
        <dbReference type="Pfam" id="PF13480"/>
    </source>
</evidence>
<gene>
    <name evidence="2" type="ORF">ACFFFU_10310</name>
</gene>
<dbReference type="InterPro" id="IPR016181">
    <property type="entry name" value="Acyl_CoA_acyltransferase"/>
</dbReference>
<dbReference type="RefSeq" id="WP_189494339.1">
    <property type="nucleotide sequence ID" value="NZ_BMZT01000001.1"/>
</dbReference>
<reference evidence="2 3" key="1">
    <citation type="submission" date="2024-09" db="EMBL/GenBank/DDBJ databases">
        <authorList>
            <person name="Sun Q."/>
            <person name="Mori K."/>
        </authorList>
    </citation>
    <scope>NUCLEOTIDE SEQUENCE [LARGE SCALE GENOMIC DNA]</scope>
    <source>
        <strain evidence="2 3">KCTC 52403</strain>
    </source>
</reference>